<keyword evidence="5" id="KW-0226">DNA condensation</keyword>
<comment type="subcellular location">
    <subcellularLocation>
        <location evidence="5">Cytoplasm</location>
    </subcellularLocation>
    <subcellularLocation>
        <location evidence="5">Chromosome</location>
    </subcellularLocation>
</comment>
<comment type="caution">
    <text evidence="7">The sequence shown here is derived from an EMBL/GenBank/DDBJ whole genome shotgun (WGS) entry which is preliminary data.</text>
</comment>
<dbReference type="GO" id="GO:0003723">
    <property type="term" value="F:RNA binding"/>
    <property type="evidence" value="ECO:0007669"/>
    <property type="project" value="InterPro"/>
</dbReference>
<accession>A0A3S3RP51</accession>
<dbReference type="GO" id="GO:0030261">
    <property type="term" value="P:chromosome condensation"/>
    <property type="evidence" value="ECO:0007669"/>
    <property type="project" value="UniProtKB-KW"/>
</dbReference>
<dbReference type="GO" id="GO:0005737">
    <property type="term" value="C:cytoplasm"/>
    <property type="evidence" value="ECO:0007669"/>
    <property type="project" value="UniProtKB-SubCell"/>
</dbReference>
<dbReference type="InterPro" id="IPR013795">
    <property type="entry name" value="DNA/RNA-bd_Alba"/>
</dbReference>
<evidence type="ECO:0000259" key="6">
    <source>
        <dbReference type="Pfam" id="PF01918"/>
    </source>
</evidence>
<feature type="modified residue" description="N6-acetyllysine" evidence="5">
    <location>
        <position position="25"/>
    </location>
</feature>
<keyword evidence="5" id="KW-0007">Acetylation</keyword>
<dbReference type="InterPro" id="IPR036882">
    <property type="entry name" value="Alba-like_dom_sf"/>
</dbReference>
<reference evidence="7 8" key="1">
    <citation type="submission" date="2018-12" db="EMBL/GenBank/DDBJ databases">
        <title>The complete genome of the methanogenic archaea of the candidate phylum Verstraetearchaeota, obtained from the metagenome of underground thermal water.</title>
        <authorList>
            <person name="Kadnikov V.V."/>
            <person name="Mardanov A.V."/>
            <person name="Beletsky A.V."/>
            <person name="Karnachuk O.V."/>
            <person name="Ravin N.V."/>
        </authorList>
    </citation>
    <scope>NUCLEOTIDE SEQUENCE [LARGE SCALE GENOMIC DNA]</scope>
    <source>
        <strain evidence="7">Ch88</strain>
    </source>
</reference>
<dbReference type="AlphaFoldDB" id="A0A3S3RP51"/>
<dbReference type="HAMAP" id="MF_01122">
    <property type="entry name" value="AlbA"/>
    <property type="match status" value="1"/>
</dbReference>
<evidence type="ECO:0000256" key="5">
    <source>
        <dbReference type="HAMAP-Rule" id="MF_01122"/>
    </source>
</evidence>
<dbReference type="Proteomes" id="UP000288215">
    <property type="component" value="Unassembled WGS sequence"/>
</dbReference>
<evidence type="ECO:0000256" key="2">
    <source>
        <dbReference type="ARBA" id="ARBA00022454"/>
    </source>
</evidence>
<comment type="function">
    <text evidence="5">Binds double-stranded DNA tightly but without sequence specificity. Involved in DNA compaction.</text>
</comment>
<gene>
    <name evidence="5" type="primary">albA</name>
    <name evidence="7" type="ORF">Metus_0347</name>
</gene>
<keyword evidence="3 5" id="KW-0963">Cytoplasm</keyword>
<comment type="PTM">
    <text evidence="5">Acetylated. Acetylation at Lys-25 decreases DNA-binding affinity.</text>
</comment>
<dbReference type="InterPro" id="IPR002775">
    <property type="entry name" value="DNA/RNA-bd_Alba-like"/>
</dbReference>
<feature type="domain" description="DNA/RNA-binding protein Alba-like" evidence="6">
    <location>
        <begin position="20"/>
        <end position="76"/>
    </location>
</feature>
<evidence type="ECO:0000256" key="3">
    <source>
        <dbReference type="ARBA" id="ARBA00022490"/>
    </source>
</evidence>
<evidence type="ECO:0000256" key="1">
    <source>
        <dbReference type="ARBA" id="ARBA00008018"/>
    </source>
</evidence>
<comment type="similarity">
    <text evidence="1 5">Belongs to the histone-like Alba family.</text>
</comment>
<dbReference type="EMBL" id="RXGA01000001">
    <property type="protein sequence ID" value="RWX74322.1"/>
    <property type="molecule type" value="Genomic_DNA"/>
</dbReference>
<proteinExistence type="inferred from homology"/>
<dbReference type="Gene3D" id="3.30.110.20">
    <property type="entry name" value="Alba-like domain"/>
    <property type="match status" value="1"/>
</dbReference>
<keyword evidence="2 5" id="KW-0158">Chromosome</keyword>
<organism evidence="7 8">
    <name type="scientific">Methanosuratincola subterraneus</name>
    <dbReference type="NCBI Taxonomy" id="2593994"/>
    <lineage>
        <taxon>Archaea</taxon>
        <taxon>Thermoproteota</taxon>
        <taxon>Methanosuratincolia</taxon>
        <taxon>Candidatus Methanomethylicales</taxon>
        <taxon>Candidatus Methanomethylicaceae</taxon>
        <taxon>Candidatus Methanosuratincola (ex Vanwonterghem et al. 2016)</taxon>
    </lineage>
</organism>
<evidence type="ECO:0000313" key="7">
    <source>
        <dbReference type="EMBL" id="RWX74322.1"/>
    </source>
</evidence>
<name>A0A3S3RP51_METS7</name>
<evidence type="ECO:0000313" key="8">
    <source>
        <dbReference type="Proteomes" id="UP000288215"/>
    </source>
</evidence>
<evidence type="ECO:0000256" key="4">
    <source>
        <dbReference type="ARBA" id="ARBA00023125"/>
    </source>
</evidence>
<keyword evidence="4 5" id="KW-0238">DNA-binding</keyword>
<dbReference type="Pfam" id="PF01918">
    <property type="entry name" value="Alba"/>
    <property type="match status" value="1"/>
</dbReference>
<dbReference type="SUPFAM" id="SSF82704">
    <property type="entry name" value="AlbA-like"/>
    <property type="match status" value="1"/>
</dbReference>
<dbReference type="GO" id="GO:0003690">
    <property type="term" value="F:double-stranded DNA binding"/>
    <property type="evidence" value="ECO:0007669"/>
    <property type="project" value="UniProtKB-UniRule"/>
</dbReference>
<sequence>MAETPTTPSEVKKPEMPRDVILVGKKPVMSYAMAALMQLNESGSITIKARGNAISSAVDVAEVVSKRFMTGSTVQKEVTIGTEVLGDPPRNVSTIEIKLTIKK</sequence>
<protein>
    <recommendedName>
        <fullName evidence="5">DNA/RNA-binding protein Alba</fullName>
    </recommendedName>
</protein>
<dbReference type="GO" id="GO:0005694">
    <property type="term" value="C:chromosome"/>
    <property type="evidence" value="ECO:0007669"/>
    <property type="project" value="UniProtKB-SubCell"/>
</dbReference>